<dbReference type="InterPro" id="IPR038279">
    <property type="entry name" value="Ndc10_dom2_sf"/>
</dbReference>
<gene>
    <name evidence="2" type="ORF">PHMEG_00037069</name>
</gene>
<organism evidence="2 3">
    <name type="scientific">Phytophthora megakarya</name>
    <dbReference type="NCBI Taxonomy" id="4795"/>
    <lineage>
        <taxon>Eukaryota</taxon>
        <taxon>Sar</taxon>
        <taxon>Stramenopiles</taxon>
        <taxon>Oomycota</taxon>
        <taxon>Peronosporomycetes</taxon>
        <taxon>Peronosporales</taxon>
        <taxon>Peronosporaceae</taxon>
        <taxon>Phytophthora</taxon>
    </lineage>
</organism>
<dbReference type="Gene3D" id="1.10.443.20">
    <property type="entry name" value="Centromere DNA-binding protein complex CBF3 subunit, domain 2"/>
    <property type="match status" value="1"/>
</dbReference>
<dbReference type="Pfam" id="PF12550">
    <property type="entry name" value="GCR1_C"/>
    <property type="match status" value="1"/>
</dbReference>
<dbReference type="GO" id="GO:0060963">
    <property type="term" value="P:positive regulation of ribosomal protein gene transcription by RNA polymerase II"/>
    <property type="evidence" value="ECO:0007669"/>
    <property type="project" value="TreeGrafter"/>
</dbReference>
<dbReference type="InterPro" id="IPR052146">
    <property type="entry name" value="HOT1"/>
</dbReference>
<dbReference type="OrthoDB" id="2018329at2759"/>
<keyword evidence="3" id="KW-1185">Reference proteome</keyword>
<dbReference type="InterPro" id="IPR022210">
    <property type="entry name" value="TF_GCR1-like"/>
</dbReference>
<dbReference type="PANTHER" id="PTHR37784:SF2">
    <property type="entry name" value="HIGH-OSMOLARITY-INDUCED TRANSCRIPTION PROTEIN 1"/>
    <property type="match status" value="1"/>
</dbReference>
<comment type="caution">
    <text evidence="2">The sequence shown here is derived from an EMBL/GenBank/DDBJ whole genome shotgun (WGS) entry which is preliminary data.</text>
</comment>
<protein>
    <recommendedName>
        <fullName evidence="1">Transcription activator GCR1-like domain-containing protein</fullName>
    </recommendedName>
</protein>
<evidence type="ECO:0000313" key="2">
    <source>
        <dbReference type="EMBL" id="OWY93514.1"/>
    </source>
</evidence>
<evidence type="ECO:0000313" key="3">
    <source>
        <dbReference type="Proteomes" id="UP000198211"/>
    </source>
</evidence>
<dbReference type="AlphaFoldDB" id="A0A225UK58"/>
<dbReference type="GO" id="GO:0000981">
    <property type="term" value="F:DNA-binding transcription factor activity, RNA polymerase II-specific"/>
    <property type="evidence" value="ECO:0007669"/>
    <property type="project" value="TreeGrafter"/>
</dbReference>
<dbReference type="GO" id="GO:0000978">
    <property type="term" value="F:RNA polymerase II cis-regulatory region sequence-specific DNA binding"/>
    <property type="evidence" value="ECO:0007669"/>
    <property type="project" value="TreeGrafter"/>
</dbReference>
<evidence type="ECO:0000259" key="1">
    <source>
        <dbReference type="Pfam" id="PF12550"/>
    </source>
</evidence>
<sequence>MRVIFLQGSISLREKYPNHHLWKHPLFSSLEYASFKKEVTTTAATMVTPALHTLDSVVPQLAAVLMENFEALSGKIDALAAGVGSIKDFSKKKRLVVRLEDIEGGDTSDIDVCTHTQPSNSAKPSGETTSTTVKLSRSVRTVIDLWREYTDGVGGQMSIAEADKLLGTKWRQNPTESRFYLRRKRYYDAVSTIAARDSITRENAAEKLELELSKLSLLLNAFTKRLPELTR</sequence>
<reference evidence="3" key="1">
    <citation type="submission" date="2017-03" db="EMBL/GenBank/DDBJ databases">
        <title>Phytopthora megakarya and P. palmivora, two closely related causual agents of cacao black pod achieved similar genome size and gene model numbers by different mechanisms.</title>
        <authorList>
            <person name="Ali S."/>
            <person name="Shao J."/>
            <person name="Larry D.J."/>
            <person name="Kronmiller B."/>
            <person name="Shen D."/>
            <person name="Strem M.D."/>
            <person name="Melnick R.L."/>
            <person name="Guiltinan M.J."/>
            <person name="Tyler B.M."/>
            <person name="Meinhardt L.W."/>
            <person name="Bailey B.A."/>
        </authorList>
    </citation>
    <scope>NUCLEOTIDE SEQUENCE [LARGE SCALE GENOMIC DNA]</scope>
    <source>
        <strain evidence="3">zdho120</strain>
    </source>
</reference>
<dbReference type="EMBL" id="NBNE01015937">
    <property type="protein sequence ID" value="OWY93514.1"/>
    <property type="molecule type" value="Genomic_DNA"/>
</dbReference>
<dbReference type="PANTHER" id="PTHR37784">
    <property type="entry name" value="PROTEIN MSN1"/>
    <property type="match status" value="1"/>
</dbReference>
<name>A0A225UK58_9STRA</name>
<dbReference type="Proteomes" id="UP000198211">
    <property type="component" value="Unassembled WGS sequence"/>
</dbReference>
<dbReference type="STRING" id="4795.A0A225UK58"/>
<accession>A0A225UK58</accession>
<feature type="domain" description="Transcription activator GCR1-like" evidence="1">
    <location>
        <begin position="134"/>
        <end position="209"/>
    </location>
</feature>
<proteinExistence type="predicted"/>